<feature type="domain" description="Cytochrome b561" evidence="12">
    <location>
        <begin position="166"/>
        <end position="375"/>
    </location>
</feature>
<dbReference type="FunFam" id="1.20.120.1770:FF:000005">
    <property type="entry name" value="Probable transmembrane ascorbate ferrireductase 3"/>
    <property type="match status" value="1"/>
</dbReference>
<comment type="subcellular location">
    <subcellularLocation>
        <location evidence="2">Membrane</location>
        <topology evidence="2">Multi-pass membrane protein</topology>
    </subcellularLocation>
</comment>
<dbReference type="SMART" id="SM00665">
    <property type="entry name" value="B561"/>
    <property type="match status" value="1"/>
</dbReference>
<feature type="transmembrane region" description="Helical" evidence="11">
    <location>
        <begin position="355"/>
        <end position="376"/>
    </location>
</feature>
<evidence type="ECO:0000256" key="6">
    <source>
        <dbReference type="ARBA" id="ARBA00022723"/>
    </source>
</evidence>
<evidence type="ECO:0000256" key="7">
    <source>
        <dbReference type="ARBA" id="ARBA00022982"/>
    </source>
</evidence>
<evidence type="ECO:0000256" key="9">
    <source>
        <dbReference type="ARBA" id="ARBA00023004"/>
    </source>
</evidence>
<dbReference type="Gene3D" id="1.20.120.1770">
    <property type="match status" value="1"/>
</dbReference>
<comment type="cofactor">
    <cofactor evidence="1">
        <name>heme b</name>
        <dbReference type="ChEBI" id="CHEBI:60344"/>
    </cofactor>
</comment>
<keyword evidence="5 11" id="KW-0812">Transmembrane</keyword>
<evidence type="ECO:0000256" key="3">
    <source>
        <dbReference type="ARBA" id="ARBA00022448"/>
    </source>
</evidence>
<sequence length="380" mass="42597">MQVWIDMKKPITNKDLNVAPTREAHQVAGGPLSMVPTAQLTAILTPLIPFVDEYHCLSVKNDNNLGTHNNGHRPNKSAGSKLAKKKSFLLTCASFDLSSWNLMEDPNVEYSFTAFENSKLRSLKILNHSFFRIVVESTFRVRSILTALVRGDRTTLKRHSSLSTLVAHFFGILAVVLMLIWLLHYREGIEYGSDNPLKVLNVSFYFIHFLYVSMYTCEQIKKKKNYTPMMTYKTAYASHQVQKMVHGGLHLIGLVLGIVGICAAFRFHDKVNLKDMVSLHSWIGLTTFILLGVQWLFGAFTFLAPQSSSGTRTRMMPWHVLGGRALLYMGIVAALTGLMQRATMLGQSTNAESRLINFLGLAILLFGVSVDFSVALGRYN</sequence>
<dbReference type="GO" id="GO:0016491">
    <property type="term" value="F:oxidoreductase activity"/>
    <property type="evidence" value="ECO:0007669"/>
    <property type="project" value="InterPro"/>
</dbReference>
<dbReference type="ExpressionAtlas" id="Q9LQV8">
    <property type="expression patterns" value="baseline and differential"/>
</dbReference>
<keyword evidence="6" id="KW-0479">Metal-binding</keyword>
<proteinExistence type="predicted"/>
<feature type="transmembrane region" description="Helical" evidence="11">
    <location>
        <begin position="279"/>
        <end position="304"/>
    </location>
</feature>
<feature type="transmembrane region" description="Helical" evidence="11">
    <location>
        <begin position="162"/>
        <end position="182"/>
    </location>
</feature>
<protein>
    <submittedName>
        <fullName evidence="13">F10B6.13</fullName>
    </submittedName>
</protein>
<dbReference type="GO" id="GO:0016020">
    <property type="term" value="C:membrane"/>
    <property type="evidence" value="ECO:0007669"/>
    <property type="project" value="UniProtKB-SubCell"/>
</dbReference>
<evidence type="ECO:0000256" key="10">
    <source>
        <dbReference type="ARBA" id="ARBA00023136"/>
    </source>
</evidence>
<feature type="transmembrane region" description="Helical" evidence="11">
    <location>
        <begin position="202"/>
        <end position="220"/>
    </location>
</feature>
<dbReference type="CDD" id="cd08766">
    <property type="entry name" value="Cyt_b561_ACYB-1_like"/>
    <property type="match status" value="1"/>
</dbReference>
<reference evidence="13" key="1">
    <citation type="submission" date="1999-05" db="EMBL/GenBank/DDBJ databases">
        <title>Genomic sequence for Arabidopsis thaliana BAC F10B6 from chromosome I.</title>
        <authorList>
            <person name="Chao Q."/>
            <person name="Shinn P."/>
            <person name="Dunn P."/>
            <person name="Buehler E."/>
            <person name="Kahn S."/>
            <person name="Kim C."/>
            <person name="Walker M."/>
            <person name="Williams S."/>
            <person name="Altafi H."/>
            <person name="Araujo R."/>
            <person name="Conn L."/>
            <person name="Conway A.B."/>
            <person name="Gonzalez A."/>
            <person name="Hansen N.F."/>
            <person name="Huizar L."/>
            <person name="Kremenetskaia I."/>
            <person name="Lenz C."/>
            <person name="Li J."/>
            <person name="Liu S."/>
            <person name="Luros S."/>
            <person name="Rowley D."/>
            <person name="Schwartz J."/>
            <person name="Toriumi M."/>
            <person name="Vysotskaia V."/>
            <person name="Yu G."/>
            <person name="Davis R.W."/>
            <person name="Federspiel N.A."/>
            <person name="Theologis A."/>
            <person name="Ecker J.R."/>
        </authorList>
    </citation>
    <scope>NUCLEOTIDE SEQUENCE</scope>
</reference>
<keyword evidence="4" id="KW-0349">Heme</keyword>
<dbReference type="PANTHER" id="PTHR10106">
    <property type="entry name" value="CYTOCHROME B561-RELATED"/>
    <property type="match status" value="1"/>
</dbReference>
<evidence type="ECO:0000256" key="1">
    <source>
        <dbReference type="ARBA" id="ARBA00001970"/>
    </source>
</evidence>
<keyword evidence="10 11" id="KW-0472">Membrane</keyword>
<evidence type="ECO:0000256" key="8">
    <source>
        <dbReference type="ARBA" id="ARBA00022989"/>
    </source>
</evidence>
<dbReference type="PANTHER" id="PTHR10106:SF15">
    <property type="entry name" value="TRANSMEMBRANE ASCORBATE FERRIREDUCTASE 3-RELATED"/>
    <property type="match status" value="1"/>
</dbReference>
<feature type="transmembrane region" description="Helical" evidence="11">
    <location>
        <begin position="325"/>
        <end position="343"/>
    </location>
</feature>
<name>Q9LQV8_ARATH</name>
<dbReference type="GO" id="GO:0046872">
    <property type="term" value="F:metal ion binding"/>
    <property type="evidence" value="ECO:0007669"/>
    <property type="project" value="UniProtKB-KW"/>
</dbReference>
<evidence type="ECO:0000259" key="12">
    <source>
        <dbReference type="PROSITE" id="PS50939"/>
    </source>
</evidence>
<dbReference type="AlphaFoldDB" id="Q9LQV8"/>
<evidence type="ECO:0000313" key="13">
    <source>
        <dbReference type="EMBL" id="AAF79222.1"/>
    </source>
</evidence>
<keyword evidence="3" id="KW-0813">Transport</keyword>
<organism evidence="13">
    <name type="scientific">Arabidopsis thaliana</name>
    <name type="common">Mouse-ear cress</name>
    <dbReference type="NCBI Taxonomy" id="3702"/>
    <lineage>
        <taxon>Eukaryota</taxon>
        <taxon>Viridiplantae</taxon>
        <taxon>Streptophyta</taxon>
        <taxon>Embryophyta</taxon>
        <taxon>Tracheophyta</taxon>
        <taxon>Spermatophyta</taxon>
        <taxon>Magnoliopsida</taxon>
        <taxon>eudicotyledons</taxon>
        <taxon>Gunneridae</taxon>
        <taxon>Pentapetalae</taxon>
        <taxon>rosids</taxon>
        <taxon>malvids</taxon>
        <taxon>Brassicales</taxon>
        <taxon>Brassicaceae</taxon>
        <taxon>Camelineae</taxon>
        <taxon>Arabidopsis</taxon>
    </lineage>
</organism>
<keyword evidence="7" id="KW-0249">Electron transport</keyword>
<dbReference type="Pfam" id="PF03188">
    <property type="entry name" value="Cytochrom_B561"/>
    <property type="match status" value="1"/>
</dbReference>
<accession>Q9LQV8</accession>
<feature type="transmembrane region" description="Helical" evidence="11">
    <location>
        <begin position="248"/>
        <end position="267"/>
    </location>
</feature>
<evidence type="ECO:0000256" key="4">
    <source>
        <dbReference type="ARBA" id="ARBA00022617"/>
    </source>
</evidence>
<reference key="2">
    <citation type="journal article" date="2000" name="Nature">
        <title>Sequence and analysis of chromosome 1 of the plant Arabidopsis thaliana.</title>
        <authorList>
            <person name="Theologis A."/>
            <person name="Ecker J.R."/>
            <person name="Palm C.J."/>
            <person name="Federspiel N.A."/>
            <person name="Kaul S."/>
            <person name="White O."/>
            <person name="Alonso J."/>
            <person name="Altafi H."/>
            <person name="Araujo R."/>
            <person name="Bowman C.L."/>
            <person name="Brooks S.Y."/>
            <person name="Buehler E."/>
            <person name="Chan A."/>
            <person name="Chao Q."/>
            <person name="Chen H."/>
            <person name="Cheuk R.F."/>
            <person name="Chin C.W."/>
            <person name="Chung M.K."/>
            <person name="Conn L."/>
            <person name="Conway A.B."/>
            <person name="Conway A.R."/>
            <person name="Creasy T.H."/>
            <person name="Dewar K."/>
            <person name="Dunn P."/>
            <person name="Etgu P."/>
            <person name="Feldblyum T.V."/>
            <person name="Feng J."/>
            <person name="Fong B."/>
            <person name="Fujii C.Y."/>
            <person name="Gill J.E."/>
            <person name="Goldsmith A.D."/>
            <person name="Haas B."/>
            <person name="Hansen N.F."/>
            <person name="Hughes B."/>
            <person name="Huizar L."/>
            <person name="Hunter J.L."/>
            <person name="Jenkins J."/>
            <person name="Johnson-Hopson C."/>
            <person name="Khan S."/>
            <person name="Khaykin E."/>
            <person name="Kim C.J."/>
            <person name="Koo H.L."/>
            <person name="Kremenetskaia I."/>
            <person name="Kurtz D.B."/>
            <person name="Kwan A."/>
            <person name="Lam B."/>
            <person name="Langin-Hooper S."/>
            <person name="Lee A."/>
            <person name="Lee J.M."/>
            <person name="Lenz C.A."/>
            <person name="Li J.H."/>
            <person name="Li Y."/>
            <person name="Lin X."/>
            <person name="Liu S.X."/>
            <person name="Liu Z.A."/>
            <person name="Luros J.S."/>
            <person name="Maiti R."/>
            <person name="Marziali A."/>
            <person name="Militscher J."/>
            <person name="Miranda M."/>
            <person name="Nguyen M."/>
            <person name="Nierman W.C."/>
            <person name="Osborne B.I."/>
            <person name="Pai G."/>
            <person name="Peterson J."/>
            <person name="Pham P.K."/>
            <person name="Rizzo M."/>
            <person name="Rooney T."/>
            <person name="Rowley D."/>
            <person name="Sakano H."/>
            <person name="Salzberg S.L."/>
            <person name="Schwartz J.R."/>
            <person name="Shinn P."/>
            <person name="Southwick A.M."/>
            <person name="Sun H."/>
            <person name="Tallon L.J."/>
            <person name="Tambunga G."/>
            <person name="Toriumi M.J."/>
            <person name="Town C.D."/>
            <person name="Utterback T."/>
            <person name="Van Aken S."/>
            <person name="Vaysberg M."/>
            <person name="Vysotskaia V.S."/>
            <person name="Walker M."/>
            <person name="Wu D."/>
            <person name="Yu G."/>
            <person name="Fraser C.M."/>
            <person name="Venter J.C."/>
            <person name="Davis R.W."/>
        </authorList>
    </citation>
    <scope>NUCLEOTIDE SEQUENCE [LARGE SCALE GENOMIC DNA]</scope>
    <source>
        <strain>cv. Columbia</strain>
    </source>
</reference>
<keyword evidence="8 11" id="KW-1133">Transmembrane helix</keyword>
<keyword evidence="9" id="KW-0408">Iron</keyword>
<dbReference type="InterPro" id="IPR043205">
    <property type="entry name" value="CYB561/CYBRD1-like"/>
</dbReference>
<evidence type="ECO:0000256" key="11">
    <source>
        <dbReference type="SAM" id="Phobius"/>
    </source>
</evidence>
<evidence type="ECO:0000256" key="2">
    <source>
        <dbReference type="ARBA" id="ARBA00004141"/>
    </source>
</evidence>
<dbReference type="EMBL" id="AC006917">
    <property type="protein sequence ID" value="AAF79222.1"/>
    <property type="molecule type" value="Genomic_DNA"/>
</dbReference>
<evidence type="ECO:0000256" key="5">
    <source>
        <dbReference type="ARBA" id="ARBA00022692"/>
    </source>
</evidence>
<reference evidence="13" key="3">
    <citation type="submission" date="2000-06" db="EMBL/GenBank/DDBJ databases">
        <authorList>
            <person name="Cheuk R."/>
            <person name="Shinn P."/>
            <person name="Brooks S."/>
            <person name="Buehler E."/>
            <person name="Chao Q."/>
            <person name="Johnson-Hopson C."/>
            <person name="Khan S."/>
            <person name="Kim C."/>
            <person name="Altafi H."/>
            <person name="Bei B."/>
            <person name="Chin C."/>
            <person name="Chiou J."/>
            <person name="Choi E."/>
            <person name="Conn L."/>
            <person name="Conway A."/>
            <person name="Gonzalez A."/>
            <person name="Hansen N."/>
            <person name="Howing B."/>
            <person name="Koo T."/>
            <person name="Lam B."/>
            <person name="Lee J."/>
            <person name="Lenz C."/>
            <person name="Li J."/>
            <person name="Liu A."/>
            <person name="Liu J."/>
            <person name="Liu S."/>
            <person name="Mukharsky N."/>
            <person name="Nguyen M."/>
            <person name="Palm C."/>
            <person name="Pham P."/>
            <person name="Sakano H."/>
            <person name="Schwartz J."/>
            <person name="Southwick A."/>
            <person name="Thaveri A."/>
            <person name="Toriumi M."/>
            <person name="Vaysberg M."/>
            <person name="Yu G."/>
            <person name="Davis R."/>
            <person name="Federspiel N."/>
            <person name="Theologis A."/>
            <person name="Ecker J."/>
        </authorList>
    </citation>
    <scope>NUCLEOTIDE SEQUENCE</scope>
</reference>
<dbReference type="PROSITE" id="PS50939">
    <property type="entry name" value="CYTOCHROME_B561"/>
    <property type="match status" value="1"/>
</dbReference>
<dbReference type="InterPro" id="IPR006593">
    <property type="entry name" value="Cyt_b561/ferric_Rdtase_TM"/>
</dbReference>